<comment type="caution">
    <text evidence="8">The sequence shown here is derived from an EMBL/GenBank/DDBJ whole genome shotgun (WGS) entry which is preliminary data.</text>
</comment>
<comment type="subcellular location">
    <subcellularLocation>
        <location evidence="1">Membrane</location>
        <topology evidence="1">Single-pass membrane protein</topology>
    </subcellularLocation>
</comment>
<dbReference type="Pfam" id="PF03743">
    <property type="entry name" value="TrbI"/>
    <property type="match status" value="1"/>
</dbReference>
<dbReference type="EMBL" id="AAGKHU010000060">
    <property type="protein sequence ID" value="EBP0012423.1"/>
    <property type="molecule type" value="Genomic_DNA"/>
</dbReference>
<evidence type="ECO:0000256" key="6">
    <source>
        <dbReference type="SAM" id="MobiDB-lite"/>
    </source>
</evidence>
<accession>A0A5U2F3H5</accession>
<dbReference type="CDD" id="cd16429">
    <property type="entry name" value="VirB10"/>
    <property type="match status" value="1"/>
</dbReference>
<dbReference type="InterPro" id="IPR042217">
    <property type="entry name" value="T4SS_VirB10/TrbI"/>
</dbReference>
<reference evidence="8" key="1">
    <citation type="submission" date="2018-07" db="EMBL/GenBank/DDBJ databases">
        <authorList>
            <consortium name="GenomeTrakr network: Whole genome sequencing for foodborne pathogen traceback"/>
        </authorList>
    </citation>
    <scope>NUCLEOTIDE SEQUENCE</scope>
    <source>
        <strain evidence="8">CFSAN018538</strain>
    </source>
</reference>
<evidence type="ECO:0000256" key="2">
    <source>
        <dbReference type="ARBA" id="ARBA00010265"/>
    </source>
</evidence>
<keyword evidence="4 7" id="KW-1133">Transmembrane helix</keyword>
<name>A0A5U2F3H5_SALER</name>
<evidence type="ECO:0000256" key="3">
    <source>
        <dbReference type="ARBA" id="ARBA00022692"/>
    </source>
</evidence>
<evidence type="ECO:0000256" key="5">
    <source>
        <dbReference type="ARBA" id="ARBA00023136"/>
    </source>
</evidence>
<keyword evidence="5 7" id="KW-0472">Membrane</keyword>
<feature type="compositionally biased region" description="Basic and acidic residues" evidence="6">
    <location>
        <begin position="105"/>
        <end position="121"/>
    </location>
</feature>
<comment type="similarity">
    <text evidence="2">Belongs to the TrbI/VirB10 family.</text>
</comment>
<feature type="transmembrane region" description="Helical" evidence="7">
    <location>
        <begin position="21"/>
        <end position="43"/>
    </location>
</feature>
<gene>
    <name evidence="8" type="ORF">HX37_16710</name>
</gene>
<keyword evidence="3 7" id="KW-0812">Transmembrane</keyword>
<dbReference type="Gene3D" id="2.40.128.260">
    <property type="entry name" value="Type IV secretion system, VirB10/TraB/TrbI"/>
    <property type="match status" value="1"/>
</dbReference>
<organism evidence="8">
    <name type="scientific">Salmonella enterica</name>
    <name type="common">Salmonella choleraesuis</name>
    <dbReference type="NCBI Taxonomy" id="28901"/>
    <lineage>
        <taxon>Bacteria</taxon>
        <taxon>Pseudomonadati</taxon>
        <taxon>Pseudomonadota</taxon>
        <taxon>Gammaproteobacteria</taxon>
        <taxon>Enterobacterales</taxon>
        <taxon>Enterobacteriaceae</taxon>
        <taxon>Salmonella</taxon>
    </lineage>
</organism>
<feature type="region of interest" description="Disordered" evidence="6">
    <location>
        <begin position="47"/>
        <end position="136"/>
    </location>
</feature>
<feature type="compositionally biased region" description="Low complexity" evidence="6">
    <location>
        <begin position="56"/>
        <end position="67"/>
    </location>
</feature>
<evidence type="ECO:0000313" key="8">
    <source>
        <dbReference type="EMBL" id="EBP0012423.1"/>
    </source>
</evidence>
<dbReference type="GO" id="GO:0016020">
    <property type="term" value="C:membrane"/>
    <property type="evidence" value="ECO:0007669"/>
    <property type="project" value="UniProtKB-SubCell"/>
</dbReference>
<feature type="compositionally biased region" description="Low complexity" evidence="6">
    <location>
        <begin position="91"/>
        <end position="103"/>
    </location>
</feature>
<sequence length="476" mass="50918">MEEREKKVDEKPATYKKKLQYYAFGTFGVILLILFLNMVWSIVTRNSSEKKAPEQTTTVTTTAPNTTEKFSDLLKNSGARPSVQPGKGDETTGNTTGNTGTTGRVVEERKPTHPYNRDSESRTGGNQRVDPNSPDEVRARFKADEINRALRARSDKTNFDSSKNGGVSAGSGNAYAPAATFTAPDTRSNAQRINSLGQEQNGVLSRIQMMESKVHADEAALPGRIAEAQRLGESRLAAAQRGQAGIPGGMPGDGAGKSSQTLPSGVVGYTASNPYGASVEGMKKLPVGAILNAITTMTAISDYSGGSMKAMLTHDIYDATNSYVLAPKGSEFIIRVVKASQVNEVLQSRMGFKVTWLVLPNGDRVDFSSSSGLDRMGTPAVEGDEVDRHLLAQFLGVAAYALVGTKSSYEGTGDSNESFAGNFGQGARGQAGNIAQKYLQVVPTTTLHAGAPIRVITEDEIFMKPWSSIYETNYAN</sequence>
<evidence type="ECO:0000256" key="4">
    <source>
        <dbReference type="ARBA" id="ARBA00022989"/>
    </source>
</evidence>
<evidence type="ECO:0000256" key="7">
    <source>
        <dbReference type="SAM" id="Phobius"/>
    </source>
</evidence>
<proteinExistence type="inferred from homology"/>
<evidence type="ECO:0000256" key="1">
    <source>
        <dbReference type="ARBA" id="ARBA00004167"/>
    </source>
</evidence>
<dbReference type="AlphaFoldDB" id="A0A5U2F3H5"/>
<dbReference type="InterPro" id="IPR005498">
    <property type="entry name" value="T4SS_VirB10/TraB/TrbI"/>
</dbReference>
<feature type="region of interest" description="Disordered" evidence="6">
    <location>
        <begin position="152"/>
        <end position="171"/>
    </location>
</feature>
<protein>
    <submittedName>
        <fullName evidence="8">TrbI/VirB10 family protein</fullName>
    </submittedName>
</protein>